<dbReference type="AlphaFoldDB" id="A0AAD5TER0"/>
<dbReference type="EMBL" id="JADGJQ010000084">
    <property type="protein sequence ID" value="KAJ3171817.1"/>
    <property type="molecule type" value="Genomic_DNA"/>
</dbReference>
<name>A0AAD5TER0_9FUNG</name>
<proteinExistence type="predicted"/>
<feature type="domain" description="Cytochrome c oxidase assembly factor 3 mitochondrial coiled-coil" evidence="3">
    <location>
        <begin position="53"/>
        <end position="88"/>
    </location>
</feature>
<feature type="compositionally biased region" description="Pro residues" evidence="1">
    <location>
        <begin position="1"/>
        <end position="12"/>
    </location>
</feature>
<organism evidence="4 5">
    <name type="scientific">Geranomyces variabilis</name>
    <dbReference type="NCBI Taxonomy" id="109894"/>
    <lineage>
        <taxon>Eukaryota</taxon>
        <taxon>Fungi</taxon>
        <taxon>Fungi incertae sedis</taxon>
        <taxon>Chytridiomycota</taxon>
        <taxon>Chytridiomycota incertae sedis</taxon>
        <taxon>Chytridiomycetes</taxon>
        <taxon>Spizellomycetales</taxon>
        <taxon>Powellomycetaceae</taxon>
        <taxon>Geranomyces</taxon>
    </lineage>
</organism>
<sequence length="110" mass="12126">MAVLPPAPPAPTPKQSHPLDFHGMPVQDAYRRINAIERKMTPEELMATKLQIMRPYRARNMAVGGGLLAFVLGVYCYSMYKTGHDDFDTIPANIPRPPSTPDASKPHPSA</sequence>
<keyword evidence="2" id="KW-0472">Membrane</keyword>
<evidence type="ECO:0000256" key="1">
    <source>
        <dbReference type="SAM" id="MobiDB-lite"/>
    </source>
</evidence>
<evidence type="ECO:0000313" key="5">
    <source>
        <dbReference type="Proteomes" id="UP001212152"/>
    </source>
</evidence>
<feature type="region of interest" description="Disordered" evidence="1">
    <location>
        <begin position="90"/>
        <end position="110"/>
    </location>
</feature>
<feature type="region of interest" description="Disordered" evidence="1">
    <location>
        <begin position="1"/>
        <end position="22"/>
    </location>
</feature>
<dbReference type="Proteomes" id="UP001212152">
    <property type="component" value="Unassembled WGS sequence"/>
</dbReference>
<evidence type="ECO:0000313" key="4">
    <source>
        <dbReference type="EMBL" id="KAJ3171817.1"/>
    </source>
</evidence>
<keyword evidence="2" id="KW-0812">Transmembrane</keyword>
<accession>A0AAD5TER0</accession>
<dbReference type="Pfam" id="PF09813">
    <property type="entry name" value="Coa3_cc"/>
    <property type="match status" value="1"/>
</dbReference>
<reference evidence="4" key="1">
    <citation type="submission" date="2020-05" db="EMBL/GenBank/DDBJ databases">
        <title>Phylogenomic resolution of chytrid fungi.</title>
        <authorList>
            <person name="Stajich J.E."/>
            <person name="Amses K."/>
            <person name="Simmons R."/>
            <person name="Seto K."/>
            <person name="Myers J."/>
            <person name="Bonds A."/>
            <person name="Quandt C.A."/>
            <person name="Barry K."/>
            <person name="Liu P."/>
            <person name="Grigoriev I."/>
            <person name="Longcore J.E."/>
            <person name="James T.Y."/>
        </authorList>
    </citation>
    <scope>NUCLEOTIDE SEQUENCE</scope>
    <source>
        <strain evidence="4">JEL0379</strain>
    </source>
</reference>
<gene>
    <name evidence="4" type="ORF">HDU87_008285</name>
</gene>
<evidence type="ECO:0000259" key="3">
    <source>
        <dbReference type="Pfam" id="PF09813"/>
    </source>
</evidence>
<feature type="transmembrane region" description="Helical" evidence="2">
    <location>
        <begin position="61"/>
        <end position="80"/>
    </location>
</feature>
<evidence type="ECO:0000256" key="2">
    <source>
        <dbReference type="SAM" id="Phobius"/>
    </source>
</evidence>
<dbReference type="InterPro" id="IPR018628">
    <property type="entry name" value="Coa3_CC"/>
</dbReference>
<comment type="caution">
    <text evidence="4">The sequence shown here is derived from an EMBL/GenBank/DDBJ whole genome shotgun (WGS) entry which is preliminary data.</text>
</comment>
<keyword evidence="5" id="KW-1185">Reference proteome</keyword>
<protein>
    <recommendedName>
        <fullName evidence="3">Cytochrome c oxidase assembly factor 3 mitochondrial coiled-coil domain-containing protein</fullName>
    </recommendedName>
</protein>
<keyword evidence="2" id="KW-1133">Transmembrane helix</keyword>